<evidence type="ECO:0000256" key="2">
    <source>
        <dbReference type="ARBA" id="ARBA00023004"/>
    </source>
</evidence>
<dbReference type="Gene3D" id="1.10.630.10">
    <property type="entry name" value="Cytochrome P450"/>
    <property type="match status" value="1"/>
</dbReference>
<keyword evidence="2" id="KW-0408">Iron</keyword>
<feature type="compositionally biased region" description="Basic residues" evidence="3">
    <location>
        <begin position="268"/>
        <end position="297"/>
    </location>
</feature>
<dbReference type="GO" id="GO:0005506">
    <property type="term" value="F:iron ion binding"/>
    <property type="evidence" value="ECO:0007669"/>
    <property type="project" value="InterPro"/>
</dbReference>
<comment type="caution">
    <text evidence="4">The sequence shown here is derived from an EMBL/GenBank/DDBJ whole genome shotgun (WGS) entry which is preliminary data.</text>
</comment>
<keyword evidence="1" id="KW-0479">Metal-binding</keyword>
<feature type="compositionally biased region" description="Basic and acidic residues" evidence="3">
    <location>
        <begin position="219"/>
        <end position="242"/>
    </location>
</feature>
<evidence type="ECO:0000256" key="3">
    <source>
        <dbReference type="SAM" id="MobiDB-lite"/>
    </source>
</evidence>
<proteinExistence type="predicted"/>
<dbReference type="GO" id="GO:0016705">
    <property type="term" value="F:oxidoreductase activity, acting on paired donors, with incorporation or reduction of molecular oxygen"/>
    <property type="evidence" value="ECO:0007669"/>
    <property type="project" value="InterPro"/>
</dbReference>
<gene>
    <name evidence="4" type="ORF">M6B38_222765</name>
</gene>
<dbReference type="InterPro" id="IPR036396">
    <property type="entry name" value="Cyt_P450_sf"/>
</dbReference>
<feature type="compositionally biased region" description="Basic and acidic residues" evidence="3">
    <location>
        <begin position="256"/>
        <end position="266"/>
    </location>
</feature>
<reference evidence="4" key="1">
    <citation type="journal article" date="2023" name="GigaByte">
        <title>Genome assembly of the bearded iris, Iris pallida Lam.</title>
        <authorList>
            <person name="Bruccoleri R.E."/>
            <person name="Oakeley E.J."/>
            <person name="Faust A.M.E."/>
            <person name="Altorfer M."/>
            <person name="Dessus-Babus S."/>
            <person name="Burckhardt D."/>
            <person name="Oertli M."/>
            <person name="Naumann U."/>
            <person name="Petersen F."/>
            <person name="Wong J."/>
        </authorList>
    </citation>
    <scope>NUCLEOTIDE SEQUENCE</scope>
    <source>
        <strain evidence="4">GSM-AAB239-AS_SAM_17_03QT</strain>
    </source>
</reference>
<dbReference type="PANTHER" id="PTHR24286:SF217">
    <property type="entry name" value="OS07G0520300 PROTEIN"/>
    <property type="match status" value="1"/>
</dbReference>
<accession>A0AAX6DX63</accession>
<reference evidence="4" key="2">
    <citation type="submission" date="2023-04" db="EMBL/GenBank/DDBJ databases">
        <authorList>
            <person name="Bruccoleri R.E."/>
            <person name="Oakeley E.J."/>
            <person name="Faust A.-M."/>
            <person name="Dessus-Babus S."/>
            <person name="Altorfer M."/>
            <person name="Burckhardt D."/>
            <person name="Oertli M."/>
            <person name="Naumann U."/>
            <person name="Petersen F."/>
            <person name="Wong J."/>
        </authorList>
    </citation>
    <scope>NUCLEOTIDE SEQUENCE</scope>
    <source>
        <strain evidence="4">GSM-AAB239-AS_SAM_17_03QT</strain>
        <tissue evidence="4">Leaf</tissue>
    </source>
</reference>
<dbReference type="GO" id="GO:0020037">
    <property type="term" value="F:heme binding"/>
    <property type="evidence" value="ECO:0007669"/>
    <property type="project" value="InterPro"/>
</dbReference>
<evidence type="ECO:0000313" key="5">
    <source>
        <dbReference type="Proteomes" id="UP001140949"/>
    </source>
</evidence>
<keyword evidence="5" id="KW-1185">Reference proteome</keyword>
<dbReference type="EMBL" id="JANAVB010041349">
    <property type="protein sequence ID" value="KAJ6796354.1"/>
    <property type="molecule type" value="Genomic_DNA"/>
</dbReference>
<feature type="region of interest" description="Disordered" evidence="3">
    <location>
        <begin position="174"/>
        <end position="322"/>
    </location>
</feature>
<sequence>MTTLLVIIVAFFLPMLFLLARTTRRRRTCASKLPPGPMGIPILGDNLGFLLALWTDRLAEWAGRRVDKYGPVSKLSLFGAPTVLLAGPAASKFVFTSDAFVSEQLKPFKRMIGERTITQLAGGEHRRLRGAIAQFLRLDMMKKYVGRVDEEVRHHIAANWAGRDRVTVVPLAKASASTSSARSSTTSTAGTSGTASSATSSTSWTASGRRHRPPLPQPEQDHQGLREGAGHAHGDRAREEGGARAGPPLLQGGPHHLLDQPREQGSRRGPRLRRRRDHRHLHARHARRLRHLLRPHHLHDSTPRQRSPHSRCGGSRARRDSQ</sequence>
<dbReference type="Proteomes" id="UP001140949">
    <property type="component" value="Unassembled WGS sequence"/>
</dbReference>
<dbReference type="PANTHER" id="PTHR24286">
    <property type="entry name" value="CYTOCHROME P450 26"/>
    <property type="match status" value="1"/>
</dbReference>
<protein>
    <submittedName>
        <fullName evidence="4">Cytochrome P450 716B1-like</fullName>
    </submittedName>
</protein>
<dbReference type="SUPFAM" id="SSF48264">
    <property type="entry name" value="Cytochrome P450"/>
    <property type="match status" value="1"/>
</dbReference>
<evidence type="ECO:0000313" key="4">
    <source>
        <dbReference type="EMBL" id="KAJ6796354.1"/>
    </source>
</evidence>
<dbReference type="GO" id="GO:0004497">
    <property type="term" value="F:monooxygenase activity"/>
    <property type="evidence" value="ECO:0007669"/>
    <property type="project" value="InterPro"/>
</dbReference>
<name>A0AAX6DX63_IRIPA</name>
<organism evidence="4 5">
    <name type="scientific">Iris pallida</name>
    <name type="common">Sweet iris</name>
    <dbReference type="NCBI Taxonomy" id="29817"/>
    <lineage>
        <taxon>Eukaryota</taxon>
        <taxon>Viridiplantae</taxon>
        <taxon>Streptophyta</taxon>
        <taxon>Embryophyta</taxon>
        <taxon>Tracheophyta</taxon>
        <taxon>Spermatophyta</taxon>
        <taxon>Magnoliopsida</taxon>
        <taxon>Liliopsida</taxon>
        <taxon>Asparagales</taxon>
        <taxon>Iridaceae</taxon>
        <taxon>Iridoideae</taxon>
        <taxon>Irideae</taxon>
        <taxon>Iris</taxon>
    </lineage>
</organism>
<dbReference type="GO" id="GO:0016125">
    <property type="term" value="P:sterol metabolic process"/>
    <property type="evidence" value="ECO:0007669"/>
    <property type="project" value="TreeGrafter"/>
</dbReference>
<evidence type="ECO:0000256" key="1">
    <source>
        <dbReference type="ARBA" id="ARBA00022723"/>
    </source>
</evidence>
<feature type="compositionally biased region" description="Low complexity" evidence="3">
    <location>
        <begin position="174"/>
        <end position="207"/>
    </location>
</feature>
<feature type="compositionally biased region" description="Low complexity" evidence="3">
    <location>
        <begin position="246"/>
        <end position="255"/>
    </location>
</feature>
<dbReference type="AlphaFoldDB" id="A0AAX6DX63"/>